<keyword evidence="5" id="KW-1185">Reference proteome</keyword>
<dbReference type="InterPro" id="IPR000744">
    <property type="entry name" value="NSF_attach"/>
</dbReference>
<organism evidence="4 5">
    <name type="scientific">Meganyctiphanes norvegica</name>
    <name type="common">Northern krill</name>
    <name type="synonym">Thysanopoda norvegica</name>
    <dbReference type="NCBI Taxonomy" id="48144"/>
    <lineage>
        <taxon>Eukaryota</taxon>
        <taxon>Metazoa</taxon>
        <taxon>Ecdysozoa</taxon>
        <taxon>Arthropoda</taxon>
        <taxon>Crustacea</taxon>
        <taxon>Multicrustacea</taxon>
        <taxon>Malacostraca</taxon>
        <taxon>Eumalacostraca</taxon>
        <taxon>Eucarida</taxon>
        <taxon>Euphausiacea</taxon>
        <taxon>Euphausiidae</taxon>
        <taxon>Meganyctiphanes</taxon>
    </lineage>
</organism>
<dbReference type="GO" id="GO:0005774">
    <property type="term" value="C:vacuolar membrane"/>
    <property type="evidence" value="ECO:0007669"/>
    <property type="project" value="TreeGrafter"/>
</dbReference>
<dbReference type="Proteomes" id="UP001497623">
    <property type="component" value="Unassembled WGS sequence"/>
</dbReference>
<name>A0AAV2RSV5_MEGNR</name>
<accession>A0AAV2RSV5</accession>
<dbReference type="AlphaFoldDB" id="A0AAV2RSV5"/>
<evidence type="ECO:0000313" key="4">
    <source>
        <dbReference type="EMBL" id="CAL4138708.1"/>
    </source>
</evidence>
<dbReference type="GO" id="GO:0006886">
    <property type="term" value="P:intracellular protein transport"/>
    <property type="evidence" value="ECO:0007669"/>
    <property type="project" value="InterPro"/>
</dbReference>
<evidence type="ECO:0000256" key="1">
    <source>
        <dbReference type="ARBA" id="ARBA00010050"/>
    </source>
</evidence>
<dbReference type="InterPro" id="IPR011990">
    <property type="entry name" value="TPR-like_helical_dom_sf"/>
</dbReference>
<dbReference type="PRINTS" id="PR00448">
    <property type="entry name" value="NSFATTACHMNT"/>
</dbReference>
<sequence length="265" mass="30874">MTLTFFETSPTVNTKTLKTASFVKAIKIQRIKKHILKEVHSVDYQKTRKTDRAAMAIETKIKQTRRTMQVLQRVRVCTTQPRSKPLKRHIPIAPPPLPAKKMYLILMNHKGYERIVSDFFFTLLEKNGHAPKYLIYISKFSSNYRDVKKYIQYITTSKEVSESSLQSSLLKYSATGYMFRAALCRLCVDLVDAEIALTKYEEMNPAFQESRERNLIKVLITHLEEQNVEAFTDTVRKYESISPFDQWCTTMLLRIKKTINAVDLC</sequence>
<keyword evidence="3" id="KW-0653">Protein transport</keyword>
<dbReference type="Gene3D" id="1.25.40.10">
    <property type="entry name" value="Tetratricopeptide repeat domain"/>
    <property type="match status" value="1"/>
</dbReference>
<reference evidence="4 5" key="1">
    <citation type="submission" date="2024-05" db="EMBL/GenBank/DDBJ databases">
        <authorList>
            <person name="Wallberg A."/>
        </authorList>
    </citation>
    <scope>NUCLEOTIDE SEQUENCE [LARGE SCALE GENOMIC DNA]</scope>
</reference>
<dbReference type="EMBL" id="CAXKWB010030888">
    <property type="protein sequence ID" value="CAL4138708.1"/>
    <property type="molecule type" value="Genomic_DNA"/>
</dbReference>
<feature type="non-terminal residue" evidence="4">
    <location>
        <position position="265"/>
    </location>
</feature>
<protein>
    <submittedName>
        <fullName evidence="4">Uncharacterized protein</fullName>
    </submittedName>
</protein>
<dbReference type="GO" id="GO:0035494">
    <property type="term" value="P:SNARE complex disassembly"/>
    <property type="evidence" value="ECO:0007669"/>
    <property type="project" value="TreeGrafter"/>
</dbReference>
<keyword evidence="2" id="KW-0813">Transport</keyword>
<dbReference type="Pfam" id="PF14938">
    <property type="entry name" value="SNAP"/>
    <property type="match status" value="1"/>
</dbReference>
<dbReference type="GO" id="GO:0005483">
    <property type="term" value="F:soluble NSF attachment protein activity"/>
    <property type="evidence" value="ECO:0007669"/>
    <property type="project" value="TreeGrafter"/>
</dbReference>
<dbReference type="PANTHER" id="PTHR13768:SF8">
    <property type="entry name" value="ALPHA-SOLUBLE NSF ATTACHMENT PROTEIN"/>
    <property type="match status" value="1"/>
</dbReference>
<dbReference type="GO" id="GO:0031201">
    <property type="term" value="C:SNARE complex"/>
    <property type="evidence" value="ECO:0007669"/>
    <property type="project" value="TreeGrafter"/>
</dbReference>
<evidence type="ECO:0000256" key="2">
    <source>
        <dbReference type="ARBA" id="ARBA00022448"/>
    </source>
</evidence>
<dbReference type="PANTHER" id="PTHR13768">
    <property type="entry name" value="SOLUBLE NSF ATTACHMENT PROTEIN SNAP"/>
    <property type="match status" value="1"/>
</dbReference>
<proteinExistence type="inferred from homology"/>
<comment type="similarity">
    <text evidence="1">Belongs to the SNAP family.</text>
</comment>
<evidence type="ECO:0000313" key="5">
    <source>
        <dbReference type="Proteomes" id="UP001497623"/>
    </source>
</evidence>
<dbReference type="SUPFAM" id="SSF48452">
    <property type="entry name" value="TPR-like"/>
    <property type="match status" value="1"/>
</dbReference>
<dbReference type="GO" id="GO:0019905">
    <property type="term" value="F:syntaxin binding"/>
    <property type="evidence" value="ECO:0007669"/>
    <property type="project" value="TreeGrafter"/>
</dbReference>
<comment type="caution">
    <text evidence="4">The sequence shown here is derived from an EMBL/GenBank/DDBJ whole genome shotgun (WGS) entry which is preliminary data.</text>
</comment>
<gene>
    <name evidence="4" type="ORF">MNOR_LOCUS28257</name>
</gene>
<evidence type="ECO:0000256" key="3">
    <source>
        <dbReference type="ARBA" id="ARBA00022927"/>
    </source>
</evidence>